<evidence type="ECO:0000313" key="1">
    <source>
        <dbReference type="EnsemblPlants" id="KQK89377"/>
    </source>
</evidence>
<name>K4AHZ8_SETIT</name>
<dbReference type="EMBL" id="AGNK02005675">
    <property type="status" value="NOT_ANNOTATED_CDS"/>
    <property type="molecule type" value="Genomic_DNA"/>
</dbReference>
<dbReference type="AlphaFoldDB" id="K4AHZ8"/>
<sequence length="51" mass="5696">MTNQESISCAPSIQASTKIGLSSSSRIDLKIRSTDYWRYVAHAHPYIKILG</sequence>
<dbReference type="Gramene" id="KQK89377">
    <property type="protein sequence ID" value="KQK89377"/>
    <property type="gene ID" value="SETIT_038505mg"/>
</dbReference>
<proteinExistence type="predicted"/>
<organism evidence="1 2">
    <name type="scientific">Setaria italica</name>
    <name type="common">Foxtail millet</name>
    <name type="synonym">Panicum italicum</name>
    <dbReference type="NCBI Taxonomy" id="4555"/>
    <lineage>
        <taxon>Eukaryota</taxon>
        <taxon>Viridiplantae</taxon>
        <taxon>Streptophyta</taxon>
        <taxon>Embryophyta</taxon>
        <taxon>Tracheophyta</taxon>
        <taxon>Spermatophyta</taxon>
        <taxon>Magnoliopsida</taxon>
        <taxon>Liliopsida</taxon>
        <taxon>Poales</taxon>
        <taxon>Poaceae</taxon>
        <taxon>PACMAD clade</taxon>
        <taxon>Panicoideae</taxon>
        <taxon>Panicodae</taxon>
        <taxon>Paniceae</taxon>
        <taxon>Cenchrinae</taxon>
        <taxon>Setaria</taxon>
    </lineage>
</organism>
<dbReference type="HOGENOM" id="CLU_3110031_0_0_1"/>
<dbReference type="EnsemblPlants" id="KQK89377">
    <property type="protein sequence ID" value="KQK89377"/>
    <property type="gene ID" value="SETIT_038505mg"/>
</dbReference>
<reference evidence="2" key="1">
    <citation type="journal article" date="2012" name="Nat. Biotechnol.">
        <title>Reference genome sequence of the model plant Setaria.</title>
        <authorList>
            <person name="Bennetzen J.L."/>
            <person name="Schmutz J."/>
            <person name="Wang H."/>
            <person name="Percifield R."/>
            <person name="Hawkins J."/>
            <person name="Pontaroli A.C."/>
            <person name="Estep M."/>
            <person name="Feng L."/>
            <person name="Vaughn J.N."/>
            <person name="Grimwood J."/>
            <person name="Jenkins J."/>
            <person name="Barry K."/>
            <person name="Lindquist E."/>
            <person name="Hellsten U."/>
            <person name="Deshpande S."/>
            <person name="Wang X."/>
            <person name="Wu X."/>
            <person name="Mitros T."/>
            <person name="Triplett J."/>
            <person name="Yang X."/>
            <person name="Ye C.Y."/>
            <person name="Mauro-Herrera M."/>
            <person name="Wang L."/>
            <person name="Li P."/>
            <person name="Sharma M."/>
            <person name="Sharma R."/>
            <person name="Ronald P.C."/>
            <person name="Panaud O."/>
            <person name="Kellogg E.A."/>
            <person name="Brutnell T.P."/>
            <person name="Doust A.N."/>
            <person name="Tuskan G.A."/>
            <person name="Rokhsar D."/>
            <person name="Devos K.M."/>
        </authorList>
    </citation>
    <scope>NUCLEOTIDE SEQUENCE [LARGE SCALE GENOMIC DNA]</scope>
    <source>
        <strain evidence="2">cv. Yugu1</strain>
    </source>
</reference>
<reference evidence="1" key="2">
    <citation type="submission" date="2018-08" db="UniProtKB">
        <authorList>
            <consortium name="EnsemblPlants"/>
        </authorList>
    </citation>
    <scope>IDENTIFICATION</scope>
    <source>
        <strain evidence="1">Yugu1</strain>
    </source>
</reference>
<accession>K4AHZ8</accession>
<dbReference type="Proteomes" id="UP000004995">
    <property type="component" value="Unassembled WGS sequence"/>
</dbReference>
<keyword evidence="2" id="KW-1185">Reference proteome</keyword>
<evidence type="ECO:0000313" key="2">
    <source>
        <dbReference type="Proteomes" id="UP000004995"/>
    </source>
</evidence>
<protein>
    <submittedName>
        <fullName evidence="1">Uncharacterized protein</fullName>
    </submittedName>
</protein>
<dbReference type="InParanoid" id="K4AHZ8"/>